<accession>A0A8X6V8Y6</accession>
<evidence type="ECO:0000313" key="2">
    <source>
        <dbReference type="EMBL" id="GFX98823.1"/>
    </source>
</evidence>
<dbReference type="Proteomes" id="UP000887159">
    <property type="component" value="Unassembled WGS sequence"/>
</dbReference>
<feature type="region of interest" description="Disordered" evidence="1">
    <location>
        <begin position="1"/>
        <end position="81"/>
    </location>
</feature>
<comment type="caution">
    <text evidence="2">The sequence shown here is derived from an EMBL/GenBank/DDBJ whole genome shotgun (WGS) entry which is preliminary data.</text>
</comment>
<name>A0A8X6V8Y6_TRICX</name>
<dbReference type="AlphaFoldDB" id="A0A8X6V8Y6"/>
<protein>
    <submittedName>
        <fullName evidence="2">Uncharacterized protein</fullName>
    </submittedName>
</protein>
<proteinExistence type="predicted"/>
<dbReference type="EMBL" id="BMAU01021203">
    <property type="protein sequence ID" value="GFX98823.1"/>
    <property type="molecule type" value="Genomic_DNA"/>
</dbReference>
<feature type="compositionally biased region" description="Polar residues" evidence="1">
    <location>
        <begin position="1"/>
        <end position="10"/>
    </location>
</feature>
<keyword evidence="3" id="KW-1185">Reference proteome</keyword>
<reference evidence="2" key="1">
    <citation type="submission" date="2020-08" db="EMBL/GenBank/DDBJ databases">
        <title>Multicomponent nature underlies the extraordinary mechanical properties of spider dragline silk.</title>
        <authorList>
            <person name="Kono N."/>
            <person name="Nakamura H."/>
            <person name="Mori M."/>
            <person name="Yoshida Y."/>
            <person name="Ohtoshi R."/>
            <person name="Malay A.D."/>
            <person name="Moran D.A.P."/>
            <person name="Tomita M."/>
            <person name="Numata K."/>
            <person name="Arakawa K."/>
        </authorList>
    </citation>
    <scope>NUCLEOTIDE SEQUENCE</scope>
</reference>
<feature type="compositionally biased region" description="Basic residues" evidence="1">
    <location>
        <begin position="11"/>
        <end position="20"/>
    </location>
</feature>
<evidence type="ECO:0000313" key="3">
    <source>
        <dbReference type="Proteomes" id="UP000887159"/>
    </source>
</evidence>
<gene>
    <name evidence="2" type="ORF">TNCV_1503991</name>
</gene>
<organism evidence="2 3">
    <name type="scientific">Trichonephila clavipes</name>
    <name type="common">Golden silk orbweaver</name>
    <name type="synonym">Nephila clavipes</name>
    <dbReference type="NCBI Taxonomy" id="2585209"/>
    <lineage>
        <taxon>Eukaryota</taxon>
        <taxon>Metazoa</taxon>
        <taxon>Ecdysozoa</taxon>
        <taxon>Arthropoda</taxon>
        <taxon>Chelicerata</taxon>
        <taxon>Arachnida</taxon>
        <taxon>Araneae</taxon>
        <taxon>Araneomorphae</taxon>
        <taxon>Entelegynae</taxon>
        <taxon>Araneoidea</taxon>
        <taxon>Nephilidae</taxon>
        <taxon>Trichonephila</taxon>
    </lineage>
</organism>
<feature type="compositionally biased region" description="Basic and acidic residues" evidence="1">
    <location>
        <begin position="39"/>
        <end position="58"/>
    </location>
</feature>
<sequence>MGSSNGSSRSHPGKSRRSRKPSGDESKSSKSNKGTAGLDDLRLKRKNEPEGIREEHWNRQSNAELLQEKEPQHGSLRRRSG</sequence>
<evidence type="ECO:0000256" key="1">
    <source>
        <dbReference type="SAM" id="MobiDB-lite"/>
    </source>
</evidence>